<gene>
    <name evidence="2" type="ORF">ATI53_101317</name>
</gene>
<dbReference type="SUPFAM" id="SSF111369">
    <property type="entry name" value="HlyD-like secretion proteins"/>
    <property type="match status" value="2"/>
</dbReference>
<evidence type="ECO:0000256" key="1">
    <source>
        <dbReference type="SAM" id="Coils"/>
    </source>
</evidence>
<dbReference type="RefSeq" id="WP_111550226.1">
    <property type="nucleotide sequence ID" value="NZ_LIGK01000010.1"/>
</dbReference>
<dbReference type="PANTHER" id="PTHR30469">
    <property type="entry name" value="MULTIDRUG RESISTANCE PROTEIN MDTA"/>
    <property type="match status" value="1"/>
</dbReference>
<dbReference type="Gene3D" id="2.40.50.100">
    <property type="match status" value="1"/>
</dbReference>
<dbReference type="Gene3D" id="1.10.287.470">
    <property type="entry name" value="Helix hairpin bin"/>
    <property type="match status" value="1"/>
</dbReference>
<dbReference type="Proteomes" id="UP000249165">
    <property type="component" value="Unassembled WGS sequence"/>
</dbReference>
<evidence type="ECO:0000313" key="3">
    <source>
        <dbReference type="Proteomes" id="UP000249165"/>
    </source>
</evidence>
<accession>A0A327YAZ2</accession>
<feature type="coiled-coil region" evidence="1">
    <location>
        <begin position="192"/>
        <end position="233"/>
    </location>
</feature>
<protein>
    <submittedName>
        <fullName evidence="2">HlyD family secretion protein</fullName>
    </submittedName>
</protein>
<dbReference type="EMBL" id="QLMG01000013">
    <property type="protein sequence ID" value="RAK18298.1"/>
    <property type="molecule type" value="Genomic_DNA"/>
</dbReference>
<reference evidence="2 3" key="1">
    <citation type="submission" date="2018-06" db="EMBL/GenBank/DDBJ databases">
        <title>Genomic Encyclopedia of Archaeal and Bacterial Type Strains, Phase II (KMG-II): from individual species to whole genera.</title>
        <authorList>
            <person name="Goeker M."/>
        </authorList>
    </citation>
    <scope>NUCLEOTIDE SEQUENCE [LARGE SCALE GENOMIC DNA]</scope>
    <source>
        <strain evidence="2 3">DSM 22011</strain>
    </source>
</reference>
<keyword evidence="1" id="KW-0175">Coiled coil</keyword>
<dbReference type="AlphaFoldDB" id="A0A327YAZ2"/>
<dbReference type="Gene3D" id="2.40.420.20">
    <property type="match status" value="1"/>
</dbReference>
<dbReference type="Gene3D" id="2.40.30.170">
    <property type="match status" value="1"/>
</dbReference>
<dbReference type="PANTHER" id="PTHR30469:SF15">
    <property type="entry name" value="HLYD FAMILY OF SECRETION PROTEINS"/>
    <property type="match status" value="1"/>
</dbReference>
<sequence>MRFLRQSLTGLFLASVALGLLVWAGALIQGAVQTRLSDSPRMPEPRERVFAVNILPISFETVTPVLTAFGEVQSRRTLELRTAIEGTLVDFHPAFVEGGRVAEGMLLARIQPADLEAALDSADTDLDDAEAELREARRAAVLEAEALAGVEEQAALRQRAFERQTDLEARSVGTTAQVEEAELAASVARQAVTSARQSLAAAEARVNSAQTALARARIARADARRRLDETEIRAPFDAQLSGVSVVAGRRVSANEQLASLVDPNALEVAFRVSVLQYTRLLDDTGALREAPVRVVQDLLGGRLETTGRLIREGAAVGEGQTGRLLYATLGRTGGFKPGDFVTVEVTEPPLDRVARLPATALDAAGDVLAIGDGDRLEAIPVTLMRRQGDDILVRGDALAGRDIVTQRTPLLGAGIKVRPLRAEGAPDPAIEEMLELDAERRARLVAFVETNTRMPDEARQTLLAQLAQDRVPASVVARLEDRMGS</sequence>
<keyword evidence="3" id="KW-1185">Reference proteome</keyword>
<comment type="caution">
    <text evidence="2">The sequence shown here is derived from an EMBL/GenBank/DDBJ whole genome shotgun (WGS) entry which is preliminary data.</text>
</comment>
<dbReference type="GO" id="GO:1990281">
    <property type="term" value="C:efflux pump complex"/>
    <property type="evidence" value="ECO:0007669"/>
    <property type="project" value="TreeGrafter"/>
</dbReference>
<feature type="coiled-coil region" evidence="1">
    <location>
        <begin position="119"/>
        <end position="146"/>
    </location>
</feature>
<organism evidence="2 3">
    <name type="scientific">Salipiger aestuarii</name>
    <dbReference type="NCBI Taxonomy" id="568098"/>
    <lineage>
        <taxon>Bacteria</taxon>
        <taxon>Pseudomonadati</taxon>
        <taxon>Pseudomonadota</taxon>
        <taxon>Alphaproteobacteria</taxon>
        <taxon>Rhodobacterales</taxon>
        <taxon>Roseobacteraceae</taxon>
        <taxon>Salipiger</taxon>
    </lineage>
</organism>
<dbReference type="GO" id="GO:0015562">
    <property type="term" value="F:efflux transmembrane transporter activity"/>
    <property type="evidence" value="ECO:0007669"/>
    <property type="project" value="TreeGrafter"/>
</dbReference>
<name>A0A327YAZ2_9RHOB</name>
<dbReference type="OrthoDB" id="7626141at2"/>
<evidence type="ECO:0000313" key="2">
    <source>
        <dbReference type="EMBL" id="RAK18298.1"/>
    </source>
</evidence>
<proteinExistence type="predicted"/>